<dbReference type="Pfam" id="PF13385">
    <property type="entry name" value="Laminin_G_3"/>
    <property type="match status" value="1"/>
</dbReference>
<feature type="domain" description="VWFD" evidence="4">
    <location>
        <begin position="138"/>
        <end position="328"/>
    </location>
</feature>
<comment type="caution">
    <text evidence="5">The sequence shown here is derived from an EMBL/GenBank/DDBJ whole genome shotgun (WGS) entry which is preliminary data.</text>
</comment>
<evidence type="ECO:0000256" key="1">
    <source>
        <dbReference type="ARBA" id="ARBA00023157"/>
    </source>
</evidence>
<dbReference type="PANTHER" id="PTHR24052">
    <property type="entry name" value="DELTA-RELATED"/>
    <property type="match status" value="1"/>
</dbReference>
<protein>
    <recommendedName>
        <fullName evidence="7">EGF-like domain-containing protein</fullName>
    </recommendedName>
</protein>
<dbReference type="InterPro" id="IPR013320">
    <property type="entry name" value="ConA-like_dom_sf"/>
</dbReference>
<dbReference type="InterPro" id="IPR001846">
    <property type="entry name" value="VWF_type-D"/>
</dbReference>
<dbReference type="PROSITE" id="PS50026">
    <property type="entry name" value="EGF_3"/>
    <property type="match status" value="1"/>
</dbReference>
<proteinExistence type="predicted"/>
<dbReference type="PROSITE" id="PS00022">
    <property type="entry name" value="EGF_1"/>
    <property type="match status" value="1"/>
</dbReference>
<evidence type="ECO:0000259" key="4">
    <source>
        <dbReference type="PROSITE" id="PS51233"/>
    </source>
</evidence>
<evidence type="ECO:0000313" key="5">
    <source>
        <dbReference type="EMBL" id="KAJ7340209.1"/>
    </source>
</evidence>
<dbReference type="GO" id="GO:0016020">
    <property type="term" value="C:membrane"/>
    <property type="evidence" value="ECO:0007669"/>
    <property type="project" value="TreeGrafter"/>
</dbReference>
<gene>
    <name evidence="5" type="ORF">OS493_002940</name>
</gene>
<dbReference type="AlphaFoldDB" id="A0A9X0CGY1"/>
<dbReference type="Gene3D" id="2.170.300.10">
    <property type="entry name" value="Tie2 ligand-binding domain superfamily"/>
    <property type="match status" value="1"/>
</dbReference>
<feature type="disulfide bond" evidence="2">
    <location>
        <begin position="51"/>
        <end position="68"/>
    </location>
</feature>
<evidence type="ECO:0000259" key="3">
    <source>
        <dbReference type="PROSITE" id="PS50026"/>
    </source>
</evidence>
<feature type="domain" description="EGF-like" evidence="3">
    <location>
        <begin position="40"/>
        <end position="80"/>
    </location>
</feature>
<evidence type="ECO:0008006" key="7">
    <source>
        <dbReference type="Google" id="ProtNLM"/>
    </source>
</evidence>
<comment type="caution">
    <text evidence="2">Lacks conserved residue(s) required for the propagation of feature annotation.</text>
</comment>
<reference evidence="5" key="1">
    <citation type="submission" date="2023-01" db="EMBL/GenBank/DDBJ databases">
        <title>Genome assembly of the deep-sea coral Lophelia pertusa.</title>
        <authorList>
            <person name="Herrera S."/>
            <person name="Cordes E."/>
        </authorList>
    </citation>
    <scope>NUCLEOTIDE SEQUENCE</scope>
    <source>
        <strain evidence="5">USNM1676648</strain>
        <tissue evidence="5">Polyp</tissue>
    </source>
</reference>
<dbReference type="SUPFAM" id="SSF49899">
    <property type="entry name" value="Concanavalin A-like lectins/glucanases"/>
    <property type="match status" value="1"/>
</dbReference>
<name>A0A9X0CGY1_9CNID</name>
<dbReference type="SMART" id="SM00216">
    <property type="entry name" value="VWD"/>
    <property type="match status" value="1"/>
</dbReference>
<dbReference type="PANTHER" id="PTHR24052:SF8">
    <property type="entry name" value="NIMROD A, ISOFORM E"/>
    <property type="match status" value="1"/>
</dbReference>
<organism evidence="5 6">
    <name type="scientific">Desmophyllum pertusum</name>
    <dbReference type="NCBI Taxonomy" id="174260"/>
    <lineage>
        <taxon>Eukaryota</taxon>
        <taxon>Metazoa</taxon>
        <taxon>Cnidaria</taxon>
        <taxon>Anthozoa</taxon>
        <taxon>Hexacorallia</taxon>
        <taxon>Scleractinia</taxon>
        <taxon>Caryophylliina</taxon>
        <taxon>Caryophylliidae</taxon>
        <taxon>Desmophyllum</taxon>
    </lineage>
</organism>
<dbReference type="InterPro" id="IPR000742">
    <property type="entry name" value="EGF"/>
</dbReference>
<evidence type="ECO:0000256" key="2">
    <source>
        <dbReference type="PROSITE-ProRule" id="PRU00076"/>
    </source>
</evidence>
<keyword evidence="2" id="KW-0245">EGF-like domain</keyword>
<dbReference type="EMBL" id="MU827778">
    <property type="protein sequence ID" value="KAJ7340209.1"/>
    <property type="molecule type" value="Genomic_DNA"/>
</dbReference>
<evidence type="ECO:0000313" key="6">
    <source>
        <dbReference type="Proteomes" id="UP001163046"/>
    </source>
</evidence>
<feature type="disulfide bond" evidence="2">
    <location>
        <begin position="70"/>
        <end position="79"/>
    </location>
</feature>
<dbReference type="Pfam" id="PF00094">
    <property type="entry name" value="VWD"/>
    <property type="match status" value="1"/>
</dbReference>
<dbReference type="InterPro" id="IPR052485">
    <property type="entry name" value="MEGF_diff_regulators"/>
</dbReference>
<keyword evidence="1 2" id="KW-1015">Disulfide bond</keyword>
<dbReference type="PROSITE" id="PS51233">
    <property type="entry name" value="VWFD"/>
    <property type="match status" value="1"/>
</dbReference>
<dbReference type="OrthoDB" id="10038561at2759"/>
<dbReference type="SMART" id="SM00181">
    <property type="entry name" value="EGF"/>
    <property type="match status" value="4"/>
</dbReference>
<dbReference type="Gene3D" id="2.60.120.200">
    <property type="match status" value="1"/>
</dbReference>
<keyword evidence="6" id="KW-1185">Reference proteome</keyword>
<accession>A0A9X0CGY1</accession>
<dbReference type="Proteomes" id="UP001163046">
    <property type="component" value="Unassembled WGS sequence"/>
</dbReference>
<sequence>MGNLKSLYLVDMKRLSELQDSSPIAWIVAFPVSNERNAAVVDSSLITSMRCTNNAAQTNNVSSETYTCSCRDGHWGLACQYDCPGGPIAPCSYNGLCNKTTGLCSCDPNWRGNINCTTCSPGWHGIDCSVVVQSSNNHTAAAFGHGYIITLDGTGYNFLGNGEYHLILSQSFEVQARLVTCFSSSSCFNAVAVRIGQATLLVHSRFATQEEPVVFAHGKRTYSLEFDIGPANQKFMFIRSSRLQFVISSIYGVQLIIRLYDRYLDIHLRVDNQTYCQTSQGLWGSCNFNSYDDLSSRDGEVVTALNVSQSYIHDLYGKSWLVMQKDSLFVYDINNYHEQRELYGGGYALHFNNTGAQTGEIYSFSSSDITIEFMVRAESQNGTLLSYTSTKMFAVVLDSGKIKLRYEDTILDTLAVIQTHKWNHIALVWSISTRILQFYHRDETGLRVHSRNFPVTSSVNLFQPGGILALGYCQPAPGGLGIPLKEGFIGQIDELRIWNQKLDPFSISANWRRNLGCSTRIQNLASLWKFNEGDGTVVYDCVSSAHIRFQSGVWQGPRWVYSTVEIPHFSVDIVTAYSFRFGSTWINVYRTCYDLVFGSSLTSQYTMLNTATLWFYHMSCVTSVTRSSHHSDAYWALMAVSDFYQLFAKQSSWYAKTLCNQVSVVNFPEWYGQNCAKHCSFGLPDNIRGDSCVCMKGFYGVNCSRECPGGYNAPCSGQSSCNNITGKCSCPVTSNYTRDCSVCTPGWIGSDCSVALVEMTAIQTTSRAKDLEQHITQHLMELVTVLKPMENST</sequence>